<accession>A0ABZ2C3W1</accession>
<evidence type="ECO:0000313" key="2">
    <source>
        <dbReference type="EMBL" id="WVX67028.1"/>
    </source>
</evidence>
<dbReference type="EMBL" id="CP133270">
    <property type="protein sequence ID" value="WVX67028.1"/>
    <property type="molecule type" value="Genomic_DNA"/>
</dbReference>
<keyword evidence="1" id="KW-0732">Signal</keyword>
<reference evidence="2 3" key="1">
    <citation type="journal article" date="2024" name="Environ. Microbiol.">
        <title>Novel evolutionary insights on the interactions of the Holosporales (Alphaproteobacteria) with eukaryotic hosts from comparative genomics.</title>
        <authorList>
            <person name="Giovannini M."/>
            <person name="Petroni G."/>
            <person name="Castelli M."/>
        </authorList>
    </citation>
    <scope>NUCLEOTIDE SEQUENCE [LARGE SCALE GENOMIC DNA]</scope>
    <source>
        <strain evidence="2 3">US_Bl 15I1</strain>
    </source>
</reference>
<dbReference type="RefSeq" id="WP_331255830.1">
    <property type="nucleotide sequence ID" value="NZ_CP133270.1"/>
</dbReference>
<name>A0ABZ2C3W1_9PROT</name>
<evidence type="ECO:0000313" key="3">
    <source>
        <dbReference type="Proteomes" id="UP001330434"/>
    </source>
</evidence>
<dbReference type="Proteomes" id="UP001330434">
    <property type="component" value="Chromosome"/>
</dbReference>
<evidence type="ECO:0000256" key="1">
    <source>
        <dbReference type="SAM" id="SignalP"/>
    </source>
</evidence>
<gene>
    <name evidence="2" type="ORF">Bealeia1_01224</name>
</gene>
<proteinExistence type="predicted"/>
<protein>
    <recommendedName>
        <fullName evidence="4">DUF3450 family protein</fullName>
    </recommendedName>
</protein>
<sequence length="239" mass="25391">MKKLLTLSALLLASANLSAQAKPLDLAETSKNLKVAALGLAQKQSELEKALNDMIASIEANSQAFEGGINAYTGILDALAMDNKNNGDVLKQINAVKSQLNLMKGNINDLKGLAPTFKAVLAPTNTAQSTISNLTSAFIGIDSSVVNIENQTPPYLCKNYKGAIVTGWIQTGNVRNTWNLVDKNGKYYLISPNVGLIGKGTEYVVSRTVKGWIDSGMLGSDGKTIVCMNAPTPPLPPKK</sequence>
<evidence type="ECO:0008006" key="4">
    <source>
        <dbReference type="Google" id="ProtNLM"/>
    </source>
</evidence>
<organism evidence="2 3">
    <name type="scientific">Candidatus Bealeia paramacronuclearis</name>
    <dbReference type="NCBI Taxonomy" id="1921001"/>
    <lineage>
        <taxon>Bacteria</taxon>
        <taxon>Pseudomonadati</taxon>
        <taxon>Pseudomonadota</taxon>
        <taxon>Alphaproteobacteria</taxon>
        <taxon>Holosporales</taxon>
        <taxon>Holosporaceae</taxon>
        <taxon>Candidatus Bealeia</taxon>
    </lineage>
</organism>
<feature type="chain" id="PRO_5046331555" description="DUF3450 family protein" evidence="1">
    <location>
        <begin position="22"/>
        <end position="239"/>
    </location>
</feature>
<keyword evidence="3" id="KW-1185">Reference proteome</keyword>
<feature type="signal peptide" evidence="1">
    <location>
        <begin position="1"/>
        <end position="21"/>
    </location>
</feature>